<evidence type="ECO:0000313" key="3">
    <source>
        <dbReference type="Proteomes" id="UP000824259"/>
    </source>
</evidence>
<sequence length="278" mass="31917">MDNTLQKRAKRISLVLTLAAVLFTAVDNYLYLCHGINITPVTTPVIIILVVSIVLCGVLQRFFYRWLIKYSLSPSANRQKLEADKTERTRAVVTEQAETRAEIIETEPVKEATKVEAGITAGPHRDPYMERYNQLLEEMKQQEARRHAELMEAIREYVTVATAPFLSQKALDTLLTNIEQIACGRTYSCLPLRSNPDRPLRSPELRHLAWNIGERLHLSLEERARFIKLSFPHELNNATVEYLQRNLRVAVPSHIPIDIPDEGDFRFHLELIGGHRKK</sequence>
<gene>
    <name evidence="2" type="ORF">H9779_00325</name>
</gene>
<comment type="caution">
    <text evidence="2">The sequence shown here is derived from an EMBL/GenBank/DDBJ whole genome shotgun (WGS) entry which is preliminary data.</text>
</comment>
<proteinExistence type="predicted"/>
<keyword evidence="1" id="KW-0812">Transmembrane</keyword>
<keyword evidence="1" id="KW-1133">Transmembrane helix</keyword>
<evidence type="ECO:0000256" key="1">
    <source>
        <dbReference type="SAM" id="Phobius"/>
    </source>
</evidence>
<dbReference type="EMBL" id="DWYR01000001">
    <property type="protein sequence ID" value="HJA98038.1"/>
    <property type="molecule type" value="Genomic_DNA"/>
</dbReference>
<reference evidence="2" key="2">
    <citation type="submission" date="2021-04" db="EMBL/GenBank/DDBJ databases">
        <authorList>
            <person name="Gilroy R."/>
        </authorList>
    </citation>
    <scope>NUCLEOTIDE SEQUENCE</scope>
    <source>
        <strain evidence="2">CHK169-11906</strain>
    </source>
</reference>
<evidence type="ECO:0000313" key="2">
    <source>
        <dbReference type="EMBL" id="HJA98038.1"/>
    </source>
</evidence>
<feature type="transmembrane region" description="Helical" evidence="1">
    <location>
        <begin position="12"/>
        <end position="32"/>
    </location>
</feature>
<protein>
    <recommendedName>
        <fullName evidence="4">Transmembrane protein</fullName>
    </recommendedName>
</protein>
<reference evidence="2" key="1">
    <citation type="journal article" date="2021" name="PeerJ">
        <title>Extensive microbial diversity within the chicken gut microbiome revealed by metagenomics and culture.</title>
        <authorList>
            <person name="Gilroy R."/>
            <person name="Ravi A."/>
            <person name="Getino M."/>
            <person name="Pursley I."/>
            <person name="Horton D.L."/>
            <person name="Alikhan N.F."/>
            <person name="Baker D."/>
            <person name="Gharbi K."/>
            <person name="Hall N."/>
            <person name="Watson M."/>
            <person name="Adriaenssens E.M."/>
            <person name="Foster-Nyarko E."/>
            <person name="Jarju S."/>
            <person name="Secka A."/>
            <person name="Antonio M."/>
            <person name="Oren A."/>
            <person name="Chaudhuri R.R."/>
            <person name="La Ragione R."/>
            <person name="Hildebrand F."/>
            <person name="Pallen M.J."/>
        </authorList>
    </citation>
    <scope>NUCLEOTIDE SEQUENCE</scope>
    <source>
        <strain evidence="2">CHK169-11906</strain>
    </source>
</reference>
<dbReference type="AlphaFoldDB" id="A0A9D2IDJ7"/>
<evidence type="ECO:0008006" key="4">
    <source>
        <dbReference type="Google" id="ProtNLM"/>
    </source>
</evidence>
<name>A0A9D2IDJ7_9BACT</name>
<feature type="transmembrane region" description="Helical" evidence="1">
    <location>
        <begin position="44"/>
        <end position="64"/>
    </location>
</feature>
<accession>A0A9D2IDJ7</accession>
<keyword evidence="1" id="KW-0472">Membrane</keyword>
<dbReference type="Proteomes" id="UP000824259">
    <property type="component" value="Unassembled WGS sequence"/>
</dbReference>
<organism evidence="2 3">
    <name type="scientific">Candidatus Alistipes avicola</name>
    <dbReference type="NCBI Taxonomy" id="2838432"/>
    <lineage>
        <taxon>Bacteria</taxon>
        <taxon>Pseudomonadati</taxon>
        <taxon>Bacteroidota</taxon>
        <taxon>Bacteroidia</taxon>
        <taxon>Bacteroidales</taxon>
        <taxon>Rikenellaceae</taxon>
        <taxon>Alistipes</taxon>
    </lineage>
</organism>